<dbReference type="EMBL" id="JBBCAQ010000018">
    <property type="protein sequence ID" value="KAK7595333.1"/>
    <property type="molecule type" value="Genomic_DNA"/>
</dbReference>
<accession>A0AAN9Y4X3</accession>
<protein>
    <submittedName>
        <fullName evidence="2">Uncharacterized protein</fullName>
    </submittedName>
</protein>
<gene>
    <name evidence="2" type="ORF">V9T40_013158</name>
</gene>
<evidence type="ECO:0000313" key="3">
    <source>
        <dbReference type="Proteomes" id="UP001367676"/>
    </source>
</evidence>
<keyword evidence="3" id="KW-1185">Reference proteome</keyword>
<proteinExistence type="predicted"/>
<dbReference type="Proteomes" id="UP001367676">
    <property type="component" value="Unassembled WGS sequence"/>
</dbReference>
<sequence length="516" mass="53216">MASELPDWHRGGRLTVRSLAAAQPRSAAYRKGYVDALSSRSGRQGQQKRISKADRRYLDAEEEDEGRAGDANECVNGLGRKSKVGEVRGSQPARRSIERRMRAAATAREFPADRREEMWPLAFYDFYGWRRSVAEDRESRVGYGPPSPVHFDSNEVGSHERFNAPVDFGNYASFSSGSPTGYTHPSGGYTKSSSSAFGSPYGGSGPSPYKSGKGGVSSSYISVVHGPAGGPGKVRSHGAYAGKIAAAPSTHSAFHGASFGAPSTFSDGKFGSSNAYTNQVPSFGGSGGGSSAAFGKLFGSGGGGGGGGGGSAFDFIAGGGADYSKGYEGGASDEVASYSSGGPSYATFTASKQPSFSPSFSHGSRGNAYSTSNINFGGGGGGGGGKATAGHGNFHPPSFAASFKPSGTKTYNRYHGVAGGPATGSSSSATFGSGPLASSESGYSSRALKAGYTVDGADHLDSGEDSNLFSAFNDGAGFKVQSSYSSKTAFNHYYTAPHRTSTLRPLHYRRRSAARR</sequence>
<feature type="compositionally biased region" description="Polar residues" evidence="1">
    <location>
        <begin position="38"/>
        <end position="48"/>
    </location>
</feature>
<organism evidence="2 3">
    <name type="scientific">Parthenolecanium corni</name>
    <dbReference type="NCBI Taxonomy" id="536013"/>
    <lineage>
        <taxon>Eukaryota</taxon>
        <taxon>Metazoa</taxon>
        <taxon>Ecdysozoa</taxon>
        <taxon>Arthropoda</taxon>
        <taxon>Hexapoda</taxon>
        <taxon>Insecta</taxon>
        <taxon>Pterygota</taxon>
        <taxon>Neoptera</taxon>
        <taxon>Paraneoptera</taxon>
        <taxon>Hemiptera</taxon>
        <taxon>Sternorrhyncha</taxon>
        <taxon>Coccoidea</taxon>
        <taxon>Coccidae</taxon>
        <taxon>Parthenolecanium</taxon>
    </lineage>
</organism>
<evidence type="ECO:0000256" key="1">
    <source>
        <dbReference type="SAM" id="MobiDB-lite"/>
    </source>
</evidence>
<dbReference type="AlphaFoldDB" id="A0AAN9Y4X3"/>
<comment type="caution">
    <text evidence="2">The sequence shown here is derived from an EMBL/GenBank/DDBJ whole genome shotgun (WGS) entry which is preliminary data.</text>
</comment>
<feature type="region of interest" description="Disordered" evidence="1">
    <location>
        <begin position="36"/>
        <end position="77"/>
    </location>
</feature>
<reference evidence="2 3" key="1">
    <citation type="submission" date="2024-03" db="EMBL/GenBank/DDBJ databases">
        <title>Adaptation during the transition from Ophiocordyceps entomopathogen to insect associate is accompanied by gene loss and intensified selection.</title>
        <authorList>
            <person name="Ward C.M."/>
            <person name="Onetto C.A."/>
            <person name="Borneman A.R."/>
        </authorList>
    </citation>
    <scope>NUCLEOTIDE SEQUENCE [LARGE SCALE GENOMIC DNA]</scope>
    <source>
        <strain evidence="2">AWRI1</strain>
        <tissue evidence="2">Single Adult Female</tissue>
    </source>
</reference>
<evidence type="ECO:0000313" key="2">
    <source>
        <dbReference type="EMBL" id="KAK7595333.1"/>
    </source>
</evidence>
<name>A0AAN9Y4X3_9HEMI</name>